<dbReference type="AlphaFoldDB" id="H3AQY5"/>
<dbReference type="EMBL" id="AFYH01092570">
    <property type="status" value="NOT_ANNOTATED_CDS"/>
    <property type="molecule type" value="Genomic_DNA"/>
</dbReference>
<proteinExistence type="predicted"/>
<dbReference type="InterPro" id="IPR050663">
    <property type="entry name" value="Ankyrin-SOCS_Box"/>
</dbReference>
<dbReference type="eggNOG" id="KOG4177">
    <property type="taxonomic scope" value="Eukaryota"/>
</dbReference>
<evidence type="ECO:0000313" key="5">
    <source>
        <dbReference type="Proteomes" id="UP000008672"/>
    </source>
</evidence>
<dbReference type="GO" id="GO:0005634">
    <property type="term" value="C:nucleus"/>
    <property type="evidence" value="ECO:0007669"/>
    <property type="project" value="TreeGrafter"/>
</dbReference>
<dbReference type="OMA" id="AINESSM"/>
<feature type="repeat" description="ANK" evidence="3">
    <location>
        <begin position="285"/>
        <end position="317"/>
    </location>
</feature>
<keyword evidence="2 3" id="KW-0040">ANK repeat</keyword>
<reference evidence="4" key="3">
    <citation type="submission" date="2025-09" db="UniProtKB">
        <authorList>
            <consortium name="Ensembl"/>
        </authorList>
    </citation>
    <scope>IDENTIFICATION</scope>
</reference>
<feature type="repeat" description="ANK" evidence="3">
    <location>
        <begin position="208"/>
        <end position="240"/>
    </location>
</feature>
<evidence type="ECO:0000256" key="3">
    <source>
        <dbReference type="PROSITE-ProRule" id="PRU00023"/>
    </source>
</evidence>
<dbReference type="HOGENOM" id="CLU_054056_0_0_1"/>
<sequence length="454" mass="50365">MGNIAGACSNPYCKKYRLTPQQSWKTMCECKVQFNDLHAKLHESIVKGDTEIIKSLLQIHPVNEPITIWKNCGSLTALQTQGLAVAPLHLAATYRKEKSLRSILQLGADPEARDLKGRTALHLIIMHWPNIVVNWTEPKTKFQHAMDTMQSRTESCLRIICEHGAQVNAAVDGDNRQTPLHLTVRYGAYSAISILAEHGADINAMDGCGMTPLHMATAILSKEITEKLIAYGANVNSTIPTSGNTPLKLAIITASTKGGKVLAAELDCIHLLLKNGAEIDAQDTEGRAAIHDACFGGQEKIVDLLLNSDADVNLLTKLGESPLFSLLERRSNLHTIPLLNKLLSLAHPLRIRNNEGILPTGLLNPKCQQQKEFLLGLSKEPATLKDICRIQVRKMYGIKYKHILKKSLPKVLWDIVYSYKDYSQYLASRPRWNHFKLAIQNDISLGLNSINLVE</sequence>
<evidence type="ECO:0000313" key="4">
    <source>
        <dbReference type="Ensembl" id="ENSLACP00000012056.2"/>
    </source>
</evidence>
<evidence type="ECO:0000256" key="2">
    <source>
        <dbReference type="ARBA" id="ARBA00023043"/>
    </source>
</evidence>
<dbReference type="SUPFAM" id="SSF48403">
    <property type="entry name" value="Ankyrin repeat"/>
    <property type="match status" value="1"/>
</dbReference>
<organism evidence="4 5">
    <name type="scientific">Latimeria chalumnae</name>
    <name type="common">Coelacanth</name>
    <dbReference type="NCBI Taxonomy" id="7897"/>
    <lineage>
        <taxon>Eukaryota</taxon>
        <taxon>Metazoa</taxon>
        <taxon>Chordata</taxon>
        <taxon>Craniata</taxon>
        <taxon>Vertebrata</taxon>
        <taxon>Euteleostomi</taxon>
        <taxon>Coelacanthiformes</taxon>
        <taxon>Coelacanthidae</taxon>
        <taxon>Latimeria</taxon>
    </lineage>
</organism>
<dbReference type="InterPro" id="IPR002110">
    <property type="entry name" value="Ankyrin_rpt"/>
</dbReference>
<keyword evidence="1" id="KW-0677">Repeat</keyword>
<dbReference type="PROSITE" id="PS50088">
    <property type="entry name" value="ANK_REPEAT"/>
    <property type="match status" value="5"/>
</dbReference>
<dbReference type="InterPro" id="IPR036770">
    <property type="entry name" value="Ankyrin_rpt-contain_sf"/>
</dbReference>
<dbReference type="GO" id="GO:0000976">
    <property type="term" value="F:transcription cis-regulatory region binding"/>
    <property type="evidence" value="ECO:0007669"/>
    <property type="project" value="TreeGrafter"/>
</dbReference>
<dbReference type="PANTHER" id="PTHR24193">
    <property type="entry name" value="ANKYRIN REPEAT PROTEIN"/>
    <property type="match status" value="1"/>
</dbReference>
<dbReference type="OrthoDB" id="194358at2759"/>
<name>H3AQY5_LATCH</name>
<dbReference type="Ensembl" id="ENSLACT00000012148.2">
    <property type="protein sequence ID" value="ENSLACP00000012056.2"/>
    <property type="gene ID" value="ENSLACG00000010613.2"/>
</dbReference>
<dbReference type="EMBL" id="AFYH01092569">
    <property type="status" value="NOT_ANNOTATED_CDS"/>
    <property type="molecule type" value="Genomic_DNA"/>
</dbReference>
<evidence type="ECO:0000256" key="1">
    <source>
        <dbReference type="ARBA" id="ARBA00022737"/>
    </source>
</evidence>
<accession>H3AQY5</accession>
<dbReference type="Pfam" id="PF13637">
    <property type="entry name" value="Ank_4"/>
    <property type="match status" value="1"/>
</dbReference>
<dbReference type="SMART" id="SM00248">
    <property type="entry name" value="ANK"/>
    <property type="match status" value="6"/>
</dbReference>
<feature type="repeat" description="ANK" evidence="3">
    <location>
        <begin position="242"/>
        <end position="284"/>
    </location>
</feature>
<dbReference type="GeneID" id="102347636"/>
<dbReference type="EMBL" id="AFYH01092571">
    <property type="status" value="NOT_ANNOTATED_CDS"/>
    <property type="molecule type" value="Genomic_DNA"/>
</dbReference>
<dbReference type="Gene3D" id="1.25.40.20">
    <property type="entry name" value="Ankyrin repeat-containing domain"/>
    <property type="match status" value="2"/>
</dbReference>
<reference evidence="5" key="1">
    <citation type="submission" date="2011-08" db="EMBL/GenBank/DDBJ databases">
        <title>The draft genome of Latimeria chalumnae.</title>
        <authorList>
            <person name="Di Palma F."/>
            <person name="Alfoldi J."/>
            <person name="Johnson J."/>
            <person name="Berlin A."/>
            <person name="Gnerre S."/>
            <person name="Jaffe D."/>
            <person name="MacCallum I."/>
            <person name="Young S."/>
            <person name="Walker B.J."/>
            <person name="Lander E."/>
            <person name="Lindblad-Toh K."/>
        </authorList>
    </citation>
    <scope>NUCLEOTIDE SEQUENCE [LARGE SCALE GENOMIC DNA]</scope>
    <source>
        <strain evidence="5">Wild caught</strain>
    </source>
</reference>
<dbReference type="GeneTree" id="ENSGT00840000130004"/>
<dbReference type="Pfam" id="PF12796">
    <property type="entry name" value="Ank_2"/>
    <property type="match status" value="1"/>
</dbReference>
<dbReference type="STRING" id="7897.ENSLACP00000012056"/>
<dbReference type="Proteomes" id="UP000008672">
    <property type="component" value="Unassembled WGS sequence"/>
</dbReference>
<dbReference type="PANTHER" id="PTHR24193:SF121">
    <property type="entry name" value="ADA2A-CONTAINING COMPLEX COMPONENT 3, ISOFORM D"/>
    <property type="match status" value="1"/>
</dbReference>
<gene>
    <name evidence="4" type="primary">ANKRD61</name>
</gene>
<feature type="repeat" description="ANK" evidence="3">
    <location>
        <begin position="83"/>
        <end position="115"/>
    </location>
</feature>
<dbReference type="Pfam" id="PF00023">
    <property type="entry name" value="Ank"/>
    <property type="match status" value="1"/>
</dbReference>
<feature type="repeat" description="ANK" evidence="3">
    <location>
        <begin position="175"/>
        <end position="207"/>
    </location>
</feature>
<protein>
    <submittedName>
        <fullName evidence="4">Ankyrin repeat domain 61</fullName>
    </submittedName>
</protein>
<dbReference type="PROSITE" id="PS50297">
    <property type="entry name" value="ANK_REP_REGION"/>
    <property type="match status" value="4"/>
</dbReference>
<reference evidence="4" key="2">
    <citation type="submission" date="2025-08" db="UniProtKB">
        <authorList>
            <consortium name="Ensembl"/>
        </authorList>
    </citation>
    <scope>IDENTIFICATION</scope>
</reference>
<dbReference type="InParanoid" id="H3AQY5"/>
<dbReference type="GO" id="GO:0045944">
    <property type="term" value="P:positive regulation of transcription by RNA polymerase II"/>
    <property type="evidence" value="ECO:0007669"/>
    <property type="project" value="TreeGrafter"/>
</dbReference>
<keyword evidence="5" id="KW-1185">Reference proteome</keyword>